<name>A0A4Y3VY19_9ACTN</name>
<dbReference type="EMBL" id="BJND01000121">
    <property type="protein sequence ID" value="GEC10560.1"/>
    <property type="molecule type" value="Genomic_DNA"/>
</dbReference>
<comment type="caution">
    <text evidence="2">The sequence shown here is derived from an EMBL/GenBank/DDBJ whole genome shotgun (WGS) entry which is preliminary data.</text>
</comment>
<feature type="region of interest" description="Disordered" evidence="1">
    <location>
        <begin position="1"/>
        <end position="20"/>
    </location>
</feature>
<accession>A0A4Y3VY19</accession>
<dbReference type="RefSeq" id="WP_167529864.1">
    <property type="nucleotide sequence ID" value="NZ_BJND01000121.1"/>
</dbReference>
<evidence type="ECO:0000256" key="1">
    <source>
        <dbReference type="SAM" id="MobiDB-lite"/>
    </source>
</evidence>
<proteinExistence type="predicted"/>
<organism evidence="2 3">
    <name type="scientific">Streptomyces spinoverrucosus</name>
    <dbReference type="NCBI Taxonomy" id="284043"/>
    <lineage>
        <taxon>Bacteria</taxon>
        <taxon>Bacillati</taxon>
        <taxon>Actinomycetota</taxon>
        <taxon>Actinomycetes</taxon>
        <taxon>Kitasatosporales</taxon>
        <taxon>Streptomycetaceae</taxon>
        <taxon>Streptomyces</taxon>
    </lineage>
</organism>
<dbReference type="AlphaFoldDB" id="A0A4Y3VY19"/>
<dbReference type="Proteomes" id="UP000317881">
    <property type="component" value="Unassembled WGS sequence"/>
</dbReference>
<keyword evidence="3" id="KW-1185">Reference proteome</keyword>
<gene>
    <name evidence="2" type="ORF">SSP24_82150</name>
</gene>
<protein>
    <submittedName>
        <fullName evidence="2">Uncharacterized protein</fullName>
    </submittedName>
</protein>
<evidence type="ECO:0000313" key="3">
    <source>
        <dbReference type="Proteomes" id="UP000317881"/>
    </source>
</evidence>
<reference evidence="2 3" key="1">
    <citation type="submission" date="2019-06" db="EMBL/GenBank/DDBJ databases">
        <title>Whole genome shotgun sequence of Streptomyces spinoverrucosus NBRC 14228.</title>
        <authorList>
            <person name="Hosoyama A."/>
            <person name="Uohara A."/>
            <person name="Ohji S."/>
            <person name="Ichikawa N."/>
        </authorList>
    </citation>
    <scope>NUCLEOTIDE SEQUENCE [LARGE SCALE GENOMIC DNA]</scope>
    <source>
        <strain evidence="2 3">NBRC 14228</strain>
    </source>
</reference>
<evidence type="ECO:0000313" key="2">
    <source>
        <dbReference type="EMBL" id="GEC10560.1"/>
    </source>
</evidence>
<feature type="compositionally biased region" description="Polar residues" evidence="1">
    <location>
        <begin position="7"/>
        <end position="17"/>
    </location>
</feature>
<sequence length="55" mass="6181">MPKKNRTSSTTPHQNHVTPDPVSWRRLVSIALLTGAVRHIGALLADLAVTWWQHD</sequence>